<dbReference type="AlphaFoldDB" id="A0A1F6DSV6"/>
<evidence type="ECO:0000313" key="2">
    <source>
        <dbReference type="Proteomes" id="UP000177232"/>
    </source>
</evidence>
<sequence>MYKQEVIMEQFKATFYESNGKLIRFLEIAGLVFLEQFDWDGWYGYFGSAYVKINEEKALDMVLRQIQVKHPNYINRDRAKFKLYEFYLEQLRYGHKAKVA</sequence>
<protein>
    <submittedName>
        <fullName evidence="1">Uncharacterized protein</fullName>
    </submittedName>
</protein>
<name>A0A1F6DSV6_9BACT</name>
<proteinExistence type="predicted"/>
<dbReference type="Proteomes" id="UP000177232">
    <property type="component" value="Unassembled WGS sequence"/>
</dbReference>
<reference evidence="1 2" key="1">
    <citation type="journal article" date="2016" name="Nat. Commun.">
        <title>Thousands of microbial genomes shed light on interconnected biogeochemical processes in an aquifer system.</title>
        <authorList>
            <person name="Anantharaman K."/>
            <person name="Brown C.T."/>
            <person name="Hug L.A."/>
            <person name="Sharon I."/>
            <person name="Castelle C.J."/>
            <person name="Probst A.J."/>
            <person name="Thomas B.C."/>
            <person name="Singh A."/>
            <person name="Wilkins M.J."/>
            <person name="Karaoz U."/>
            <person name="Brodie E.L."/>
            <person name="Williams K.H."/>
            <person name="Hubbard S.S."/>
            <person name="Banfield J.F."/>
        </authorList>
    </citation>
    <scope>NUCLEOTIDE SEQUENCE [LARGE SCALE GENOMIC DNA]</scope>
</reference>
<accession>A0A1F6DSV6</accession>
<organism evidence="1 2">
    <name type="scientific">Candidatus Kaiserbacteria bacterium RIFCSPHIGHO2_02_FULL_55_17</name>
    <dbReference type="NCBI Taxonomy" id="1798496"/>
    <lineage>
        <taxon>Bacteria</taxon>
        <taxon>Candidatus Kaiseribacteriota</taxon>
    </lineage>
</organism>
<dbReference type="EMBL" id="MFLJ01000033">
    <property type="protein sequence ID" value="OGG64122.1"/>
    <property type="molecule type" value="Genomic_DNA"/>
</dbReference>
<evidence type="ECO:0000313" key="1">
    <source>
        <dbReference type="EMBL" id="OGG64122.1"/>
    </source>
</evidence>
<gene>
    <name evidence="1" type="ORF">A3C94_01960</name>
</gene>
<comment type="caution">
    <text evidence="1">The sequence shown here is derived from an EMBL/GenBank/DDBJ whole genome shotgun (WGS) entry which is preliminary data.</text>
</comment>